<dbReference type="Pfam" id="PF04199">
    <property type="entry name" value="Cyclase"/>
    <property type="match status" value="1"/>
</dbReference>
<dbReference type="RefSeq" id="WP_091275541.1">
    <property type="nucleotide sequence ID" value="NZ_FAOZ01000006.1"/>
</dbReference>
<gene>
    <name evidence="1" type="ORF">Ga0074812_106322</name>
</gene>
<dbReference type="PANTHER" id="PTHR34861">
    <property type="match status" value="1"/>
</dbReference>
<organism evidence="1 2">
    <name type="scientific">Parafrankia irregularis</name>
    <dbReference type="NCBI Taxonomy" id="795642"/>
    <lineage>
        <taxon>Bacteria</taxon>
        <taxon>Bacillati</taxon>
        <taxon>Actinomycetota</taxon>
        <taxon>Actinomycetes</taxon>
        <taxon>Frankiales</taxon>
        <taxon>Frankiaceae</taxon>
        <taxon>Parafrankia</taxon>
    </lineage>
</organism>
<dbReference type="GO" id="GO:0004061">
    <property type="term" value="F:arylformamidase activity"/>
    <property type="evidence" value="ECO:0007669"/>
    <property type="project" value="InterPro"/>
</dbReference>
<dbReference type="PANTHER" id="PTHR34861:SF10">
    <property type="entry name" value="CYCLASE"/>
    <property type="match status" value="1"/>
</dbReference>
<dbReference type="AlphaFoldDB" id="A0A0S4QKP0"/>
<evidence type="ECO:0000313" key="2">
    <source>
        <dbReference type="Proteomes" id="UP000198802"/>
    </source>
</evidence>
<name>A0A0S4QKP0_9ACTN</name>
<dbReference type="EMBL" id="FAOZ01000006">
    <property type="protein sequence ID" value="CUU56067.1"/>
    <property type="molecule type" value="Genomic_DNA"/>
</dbReference>
<protein>
    <submittedName>
        <fullName evidence="1">Kynurenine formamidase</fullName>
    </submittedName>
</protein>
<proteinExistence type="predicted"/>
<dbReference type="Gene3D" id="3.50.30.50">
    <property type="entry name" value="Putative cyclase"/>
    <property type="match status" value="1"/>
</dbReference>
<dbReference type="InterPro" id="IPR037175">
    <property type="entry name" value="KFase_sf"/>
</dbReference>
<dbReference type="Proteomes" id="UP000198802">
    <property type="component" value="Unassembled WGS sequence"/>
</dbReference>
<reference evidence="2" key="1">
    <citation type="submission" date="2015-11" db="EMBL/GenBank/DDBJ databases">
        <authorList>
            <person name="Varghese N."/>
        </authorList>
    </citation>
    <scope>NUCLEOTIDE SEQUENCE [LARGE SCALE GENOMIC DNA]</scope>
    <source>
        <strain evidence="2">DSM 45899</strain>
    </source>
</reference>
<dbReference type="InterPro" id="IPR007325">
    <property type="entry name" value="KFase/CYL"/>
</dbReference>
<evidence type="ECO:0000313" key="1">
    <source>
        <dbReference type="EMBL" id="CUU56067.1"/>
    </source>
</evidence>
<dbReference type="GO" id="GO:0019441">
    <property type="term" value="P:L-tryptophan catabolic process to kynurenine"/>
    <property type="evidence" value="ECO:0007669"/>
    <property type="project" value="InterPro"/>
</dbReference>
<accession>A0A0S4QKP0</accession>
<keyword evidence="2" id="KW-1185">Reference proteome</keyword>
<dbReference type="SUPFAM" id="SSF102198">
    <property type="entry name" value="Putative cyclase"/>
    <property type="match status" value="1"/>
</dbReference>
<sequence>MVMPEEFHELARAVNNWGRWGPADERGTLNLLTPEAVRAGAALARHGRLFPLALPLSANGPQTGMVPGRLNPLRTMLSVNEPLTGDPADVSFSDDIVVMGLQAATHWDALAHATYAGRLYNGFPASTVTAAGAARCGADKIGAVAGRGVLLDVARVRGVDRLPGGHAITADDLDAAADLAGTTVAPGDILLVRTGHIQLLHAGDRTGYTYPSPGMSLGTVRWLRARDVAAVAIDTLTFEVFPCERPDLLLPVHLLHLVEMGLLQGQNFDLEALAADCGADGEYTFLLTATPEPFTGALGAPVAPTAVK</sequence>